<organism evidence="9">
    <name type="scientific">Medioppia subpectinata</name>
    <dbReference type="NCBI Taxonomy" id="1979941"/>
    <lineage>
        <taxon>Eukaryota</taxon>
        <taxon>Metazoa</taxon>
        <taxon>Ecdysozoa</taxon>
        <taxon>Arthropoda</taxon>
        <taxon>Chelicerata</taxon>
        <taxon>Arachnida</taxon>
        <taxon>Acari</taxon>
        <taxon>Acariformes</taxon>
        <taxon>Sarcoptiformes</taxon>
        <taxon>Oribatida</taxon>
        <taxon>Brachypylina</taxon>
        <taxon>Oppioidea</taxon>
        <taxon>Oppiidae</taxon>
        <taxon>Medioppia</taxon>
    </lineage>
</organism>
<feature type="transmembrane region" description="Helical" evidence="7">
    <location>
        <begin position="226"/>
        <end position="251"/>
    </location>
</feature>
<keyword evidence="4 7" id="KW-1133">Transmembrane helix</keyword>
<dbReference type="SUPFAM" id="SSF81321">
    <property type="entry name" value="Family A G protein-coupled receptor-like"/>
    <property type="match status" value="1"/>
</dbReference>
<feature type="region of interest" description="Disordered" evidence="6">
    <location>
        <begin position="463"/>
        <end position="537"/>
    </location>
</feature>
<feature type="compositionally biased region" description="Polar residues" evidence="6">
    <location>
        <begin position="491"/>
        <end position="500"/>
    </location>
</feature>
<name>A0A7R9KKK1_9ACAR</name>
<dbReference type="GO" id="GO:0016020">
    <property type="term" value="C:membrane"/>
    <property type="evidence" value="ECO:0007669"/>
    <property type="project" value="UniProtKB-SubCell"/>
</dbReference>
<dbReference type="PRINTS" id="PR00237">
    <property type="entry name" value="GPCRRHODOPSN"/>
</dbReference>
<dbReference type="PROSITE" id="PS50262">
    <property type="entry name" value="G_PROTEIN_RECEP_F1_2"/>
    <property type="match status" value="1"/>
</dbReference>
<reference evidence="9" key="1">
    <citation type="submission" date="2020-11" db="EMBL/GenBank/DDBJ databases">
        <authorList>
            <person name="Tran Van P."/>
        </authorList>
    </citation>
    <scope>NUCLEOTIDE SEQUENCE</scope>
</reference>
<keyword evidence="10" id="KW-1185">Reference proteome</keyword>
<dbReference type="Proteomes" id="UP000759131">
    <property type="component" value="Unassembled WGS sequence"/>
</dbReference>
<evidence type="ECO:0000313" key="10">
    <source>
        <dbReference type="Proteomes" id="UP000759131"/>
    </source>
</evidence>
<dbReference type="EMBL" id="OC856283">
    <property type="protein sequence ID" value="CAD7623530.1"/>
    <property type="molecule type" value="Genomic_DNA"/>
</dbReference>
<dbReference type="Gene3D" id="1.20.1070.10">
    <property type="entry name" value="Rhodopsin 7-helix transmembrane proteins"/>
    <property type="match status" value="1"/>
</dbReference>
<dbReference type="GO" id="GO:0008528">
    <property type="term" value="F:G protein-coupled peptide receptor activity"/>
    <property type="evidence" value="ECO:0007669"/>
    <property type="project" value="InterPro"/>
</dbReference>
<evidence type="ECO:0000256" key="6">
    <source>
        <dbReference type="SAM" id="MobiDB-lite"/>
    </source>
</evidence>
<feature type="domain" description="G-protein coupled receptors family 1 profile" evidence="8">
    <location>
        <begin position="71"/>
        <end position="346"/>
    </location>
</feature>
<dbReference type="InterPro" id="IPR000276">
    <property type="entry name" value="GPCR_Rhodpsn"/>
</dbReference>
<gene>
    <name evidence="9" type="ORF">OSB1V03_LOCUS3985</name>
</gene>
<keyword evidence="3 7" id="KW-0812">Transmembrane</keyword>
<feature type="transmembrane region" description="Helical" evidence="7">
    <location>
        <begin position="59"/>
        <end position="79"/>
    </location>
</feature>
<comment type="subcellular location">
    <subcellularLocation>
        <location evidence="1">Membrane</location>
    </subcellularLocation>
</comment>
<feature type="transmembrane region" description="Helical" evidence="7">
    <location>
        <begin position="283"/>
        <end position="310"/>
    </location>
</feature>
<keyword evidence="5 7" id="KW-0472">Membrane</keyword>
<evidence type="ECO:0000256" key="3">
    <source>
        <dbReference type="ARBA" id="ARBA00022692"/>
    </source>
</evidence>
<feature type="transmembrane region" description="Helical" evidence="7">
    <location>
        <begin position="173"/>
        <end position="193"/>
    </location>
</feature>
<evidence type="ECO:0000256" key="2">
    <source>
        <dbReference type="ARBA" id="ARBA00010663"/>
    </source>
</evidence>
<evidence type="ECO:0000259" key="8">
    <source>
        <dbReference type="PROSITE" id="PS50262"/>
    </source>
</evidence>
<feature type="transmembrane region" description="Helical" evidence="7">
    <location>
        <begin position="126"/>
        <end position="152"/>
    </location>
</feature>
<dbReference type="EMBL" id="CAJPIZ010001708">
    <property type="protein sequence ID" value="CAG2103960.1"/>
    <property type="molecule type" value="Genomic_DNA"/>
</dbReference>
<dbReference type="InterPro" id="IPR019427">
    <property type="entry name" value="7TM_GPCR_serpentine_rcpt_Srw"/>
</dbReference>
<dbReference type="InterPro" id="IPR052954">
    <property type="entry name" value="GPCR-Ligand_Int"/>
</dbReference>
<evidence type="ECO:0000313" key="9">
    <source>
        <dbReference type="EMBL" id="CAD7623530.1"/>
    </source>
</evidence>
<feature type="transmembrane region" description="Helical" evidence="7">
    <location>
        <begin position="91"/>
        <end position="114"/>
    </location>
</feature>
<dbReference type="Pfam" id="PF10324">
    <property type="entry name" value="7TM_GPCR_Srw"/>
    <property type="match status" value="1"/>
</dbReference>
<comment type="similarity">
    <text evidence="2">Belongs to the G-protein coupled receptor 1 family.</text>
</comment>
<dbReference type="PANTHER" id="PTHR46641">
    <property type="entry name" value="FMRFAMIDE RECEPTOR-RELATED"/>
    <property type="match status" value="1"/>
</dbReference>
<evidence type="ECO:0000256" key="4">
    <source>
        <dbReference type="ARBA" id="ARBA00022989"/>
    </source>
</evidence>
<evidence type="ECO:0000256" key="5">
    <source>
        <dbReference type="ARBA" id="ARBA00023136"/>
    </source>
</evidence>
<dbReference type="InterPro" id="IPR017452">
    <property type="entry name" value="GPCR_Rhodpsn_7TM"/>
</dbReference>
<sequence>MDTFSNHYLNFTTISSALNDNTMELNITEYPSQQISPNLSCDPEYIEFRNNSRFWVQRVLVPIIMIIGVIGNSITIVIMTRRKMRSSTNSYLAALATFDMLYLIFIFYLSLSAYPNIKDVQYYYYWYFWPFAIMIADASSNTSIWLTVTFTIERYIAVCHPIRGKVLCTESRAKRVILCVFLICFTFTLPTPFEWVVVEKNSTETGRVYLQAIFSELGQNDLYRTVYYYLNVLLFALIPFLSLAIFNAFLIRSVHVSRKQRNTMIQGEASAKMDPTTKQESRITIMLIAVVILFLMCQLPTASVLIYSVFYNVEAEETNTGCLMRGLGNIFNFLLAINATGNFVLYCLLSQKYRRTFLAIFCPCLKSKFLTHQSGGYQRTFYTQVANHNHNGHKFSDNELNIRFHFNDSSRRMSSPRQKIYHSNQFINAGRLSTGSLTPYLADNRRSMKCSLSANYLQVPTNGSTSRLMIDNSVTSSGDDVSTDIDDKPSASHNDANNTADDGEDQPLKQPLTDSPHTGDTSAVISSAGGCDNDNNNSNTDTNCEIIANNDCILSDETLLSDDSMHTIDNNLNNNNNSDLNDMNSVGMDGVVGMDRDGSDATGVVVVVGVNHHTPNCKPCNKVSDSCEQFDNGNANRGQNCVTECSAGAVKLNTTHNNSGKNKLALDLDA</sequence>
<dbReference type="CDD" id="cd14978">
    <property type="entry name" value="7tmA_FMRFamide_R-like"/>
    <property type="match status" value="1"/>
</dbReference>
<dbReference type="PANTHER" id="PTHR46641:SF22">
    <property type="entry name" value="PROCTOLIN RECEPTOR, ISOFORM A"/>
    <property type="match status" value="1"/>
</dbReference>
<protein>
    <recommendedName>
        <fullName evidence="8">G-protein coupled receptors family 1 profile domain-containing protein</fullName>
    </recommendedName>
</protein>
<feature type="compositionally biased region" description="Polar residues" evidence="6">
    <location>
        <begin position="512"/>
        <end position="525"/>
    </location>
</feature>
<evidence type="ECO:0000256" key="1">
    <source>
        <dbReference type="ARBA" id="ARBA00004370"/>
    </source>
</evidence>
<evidence type="ECO:0000256" key="7">
    <source>
        <dbReference type="SAM" id="Phobius"/>
    </source>
</evidence>
<feature type="compositionally biased region" description="Low complexity" evidence="6">
    <location>
        <begin position="471"/>
        <end position="480"/>
    </location>
</feature>
<proteinExistence type="inferred from homology"/>
<feature type="transmembrane region" description="Helical" evidence="7">
    <location>
        <begin position="330"/>
        <end position="349"/>
    </location>
</feature>
<dbReference type="AlphaFoldDB" id="A0A7R9KKK1"/>
<accession>A0A7R9KKK1</accession>
<dbReference type="OrthoDB" id="10011262at2759"/>